<dbReference type="Gene3D" id="3.40.50.2000">
    <property type="entry name" value="Glycogen Phosphorylase B"/>
    <property type="match status" value="2"/>
</dbReference>
<sequence length="518" mass="58040">MSSSQSNQPLPNTFQVSSGFYITMSSSRSQQPHFVLIPLMTQGHLIPLIDIAKLLAQREAIVSIITTPLNAARVGDIVDRSIQSGLPIRILRVKFPATEVGLPEGCESTDTLPSQDLIKNFIRGMDMLQQPIQHLFEELEPRPSVVICDKNLPWTADIASKFKIPRILFDGTNCFTLLCSHNLHKSKIHETTVFDTQKFVVPGLPDRIELTRAQLPGIFNPGSKLELTNYRVKVRESEAGAYGVLINSFEELEAEYVQGCRNDARRKVWCIGPVSLCNKEALDMAQRGNKASIDVNQCLKWLDSQATNSVIYVCFGSLNNLTPPQLVELGLGLEATNRPFIWVIRGGYKREEMEKWLAEDGFEERVKGRGLLIRGWAPQVLILSHQAIGGFLTHCGWNSTVEAICAGVPMITWPLYGEQFFNEKLLVQVLEIGVQVGTEVVVPLGEEEKLGVVVYKDNVKEAIVKLMTEDEDGDQRRERARKLAEMARKAVEEEGSSYHNITLFIEDVIQQVKNKTII</sequence>
<dbReference type="EMBL" id="JAJSOW010000108">
    <property type="protein sequence ID" value="KAI9154448.1"/>
    <property type="molecule type" value="Genomic_DNA"/>
</dbReference>
<protein>
    <recommendedName>
        <fullName evidence="5">Glycosyltransferase</fullName>
        <ecNumber evidence="5">2.4.1.-</ecNumber>
    </recommendedName>
</protein>
<dbReference type="InterPro" id="IPR035595">
    <property type="entry name" value="UDP_glycos_trans_CS"/>
</dbReference>
<evidence type="ECO:0000256" key="5">
    <source>
        <dbReference type="RuleBase" id="RU362057"/>
    </source>
</evidence>
<proteinExistence type="inferred from homology"/>
<gene>
    <name evidence="6" type="ORF">LWI28_026455</name>
</gene>
<dbReference type="GO" id="GO:0035251">
    <property type="term" value="F:UDP-glucosyltransferase activity"/>
    <property type="evidence" value="ECO:0007669"/>
    <property type="project" value="TreeGrafter"/>
</dbReference>
<keyword evidence="3 4" id="KW-0808">Transferase</keyword>
<dbReference type="AlphaFoldDB" id="A0AAD5I8F6"/>
<reference evidence="6" key="1">
    <citation type="journal article" date="2022" name="Plant J.">
        <title>Strategies of tolerance reflected in two North American maple genomes.</title>
        <authorList>
            <person name="McEvoy S.L."/>
            <person name="Sezen U.U."/>
            <person name="Trouern-Trend A."/>
            <person name="McMahon S.M."/>
            <person name="Schaberg P.G."/>
            <person name="Yang J."/>
            <person name="Wegrzyn J.L."/>
            <person name="Swenson N.G."/>
        </authorList>
    </citation>
    <scope>NUCLEOTIDE SEQUENCE</scope>
    <source>
        <strain evidence="6">91603</strain>
    </source>
</reference>
<dbReference type="SUPFAM" id="SSF53756">
    <property type="entry name" value="UDP-Glycosyltransferase/glycogen phosphorylase"/>
    <property type="match status" value="1"/>
</dbReference>
<evidence type="ECO:0000313" key="6">
    <source>
        <dbReference type="EMBL" id="KAI9154448.1"/>
    </source>
</evidence>
<dbReference type="CDD" id="cd03784">
    <property type="entry name" value="GT1_Gtf-like"/>
    <property type="match status" value="1"/>
</dbReference>
<dbReference type="PROSITE" id="PS00375">
    <property type="entry name" value="UDPGT"/>
    <property type="match status" value="1"/>
</dbReference>
<comment type="caution">
    <text evidence="6">The sequence shown here is derived from an EMBL/GenBank/DDBJ whole genome shotgun (WGS) entry which is preliminary data.</text>
</comment>
<evidence type="ECO:0000256" key="3">
    <source>
        <dbReference type="ARBA" id="ARBA00022679"/>
    </source>
</evidence>
<comment type="similarity">
    <text evidence="1 4">Belongs to the UDP-glycosyltransferase family.</text>
</comment>
<name>A0AAD5I8F6_ACENE</name>
<dbReference type="EC" id="2.4.1.-" evidence="5"/>
<evidence type="ECO:0000256" key="1">
    <source>
        <dbReference type="ARBA" id="ARBA00009995"/>
    </source>
</evidence>
<dbReference type="PANTHER" id="PTHR48047">
    <property type="entry name" value="GLYCOSYLTRANSFERASE"/>
    <property type="match status" value="1"/>
</dbReference>
<dbReference type="InterPro" id="IPR002213">
    <property type="entry name" value="UDP_glucos_trans"/>
</dbReference>
<evidence type="ECO:0000256" key="2">
    <source>
        <dbReference type="ARBA" id="ARBA00022676"/>
    </source>
</evidence>
<organism evidence="6 7">
    <name type="scientific">Acer negundo</name>
    <name type="common">Box elder</name>
    <dbReference type="NCBI Taxonomy" id="4023"/>
    <lineage>
        <taxon>Eukaryota</taxon>
        <taxon>Viridiplantae</taxon>
        <taxon>Streptophyta</taxon>
        <taxon>Embryophyta</taxon>
        <taxon>Tracheophyta</taxon>
        <taxon>Spermatophyta</taxon>
        <taxon>Magnoliopsida</taxon>
        <taxon>eudicotyledons</taxon>
        <taxon>Gunneridae</taxon>
        <taxon>Pentapetalae</taxon>
        <taxon>rosids</taxon>
        <taxon>malvids</taxon>
        <taxon>Sapindales</taxon>
        <taxon>Sapindaceae</taxon>
        <taxon>Hippocastanoideae</taxon>
        <taxon>Acereae</taxon>
        <taxon>Acer</taxon>
    </lineage>
</organism>
<evidence type="ECO:0000256" key="4">
    <source>
        <dbReference type="RuleBase" id="RU003718"/>
    </source>
</evidence>
<dbReference type="PANTHER" id="PTHR48047:SF182">
    <property type="entry name" value="GLYCOSYLTRANSFERASE"/>
    <property type="match status" value="1"/>
</dbReference>
<accession>A0AAD5I8F6</accession>
<evidence type="ECO:0000313" key="7">
    <source>
        <dbReference type="Proteomes" id="UP001064489"/>
    </source>
</evidence>
<dbReference type="Pfam" id="PF00201">
    <property type="entry name" value="UDPGT"/>
    <property type="match status" value="1"/>
</dbReference>
<dbReference type="FunFam" id="3.40.50.2000:FF:000047">
    <property type="entry name" value="Glycosyltransferase"/>
    <property type="match status" value="1"/>
</dbReference>
<keyword evidence="7" id="KW-1185">Reference proteome</keyword>
<reference evidence="6" key="2">
    <citation type="submission" date="2023-02" db="EMBL/GenBank/DDBJ databases">
        <authorList>
            <person name="Swenson N.G."/>
            <person name="Wegrzyn J.L."/>
            <person name="Mcevoy S.L."/>
        </authorList>
    </citation>
    <scope>NUCLEOTIDE SEQUENCE</scope>
    <source>
        <strain evidence="6">91603</strain>
        <tissue evidence="6">Leaf</tissue>
    </source>
</reference>
<dbReference type="FunFam" id="3.40.50.2000:FF:000071">
    <property type="entry name" value="Glycosyltransferase"/>
    <property type="match status" value="1"/>
</dbReference>
<keyword evidence="2 4" id="KW-0328">Glycosyltransferase</keyword>
<dbReference type="Proteomes" id="UP001064489">
    <property type="component" value="Chromosome 11"/>
</dbReference>